<dbReference type="EMBL" id="BRYB01003513">
    <property type="protein sequence ID" value="GMI38058.1"/>
    <property type="molecule type" value="Genomic_DNA"/>
</dbReference>
<keyword evidence="1" id="KW-0812">Transmembrane</keyword>
<feature type="transmembrane region" description="Helical" evidence="1">
    <location>
        <begin position="198"/>
        <end position="219"/>
    </location>
</feature>
<gene>
    <name evidence="2" type="ORF">TeGR_g5321</name>
</gene>
<organism evidence="2 3">
    <name type="scientific">Tetraparma gracilis</name>
    <dbReference type="NCBI Taxonomy" id="2962635"/>
    <lineage>
        <taxon>Eukaryota</taxon>
        <taxon>Sar</taxon>
        <taxon>Stramenopiles</taxon>
        <taxon>Ochrophyta</taxon>
        <taxon>Bolidophyceae</taxon>
        <taxon>Parmales</taxon>
        <taxon>Triparmaceae</taxon>
        <taxon>Tetraparma</taxon>
    </lineage>
</organism>
<proteinExistence type="predicted"/>
<keyword evidence="1" id="KW-1133">Transmembrane helix</keyword>
<feature type="transmembrane region" description="Helical" evidence="1">
    <location>
        <begin position="27"/>
        <end position="51"/>
    </location>
</feature>
<evidence type="ECO:0000313" key="3">
    <source>
        <dbReference type="Proteomes" id="UP001165060"/>
    </source>
</evidence>
<reference evidence="2 3" key="1">
    <citation type="journal article" date="2023" name="Commun. Biol.">
        <title>Genome analysis of Parmales, the sister group of diatoms, reveals the evolutionary specialization of diatoms from phago-mixotrophs to photoautotrophs.</title>
        <authorList>
            <person name="Ban H."/>
            <person name="Sato S."/>
            <person name="Yoshikawa S."/>
            <person name="Yamada K."/>
            <person name="Nakamura Y."/>
            <person name="Ichinomiya M."/>
            <person name="Sato N."/>
            <person name="Blanc-Mathieu R."/>
            <person name="Endo H."/>
            <person name="Kuwata A."/>
            <person name="Ogata H."/>
        </authorList>
    </citation>
    <scope>NUCLEOTIDE SEQUENCE [LARGE SCALE GENOMIC DNA]</scope>
</reference>
<evidence type="ECO:0000256" key="1">
    <source>
        <dbReference type="SAM" id="Phobius"/>
    </source>
</evidence>
<dbReference type="Proteomes" id="UP001165060">
    <property type="component" value="Unassembled WGS sequence"/>
</dbReference>
<keyword evidence="3" id="KW-1185">Reference proteome</keyword>
<accession>A0ABQ6N2D8</accession>
<feature type="transmembrane region" description="Helical" evidence="1">
    <location>
        <begin position="372"/>
        <end position="392"/>
    </location>
</feature>
<protein>
    <submittedName>
        <fullName evidence="2">Uncharacterized protein</fullName>
    </submittedName>
</protein>
<name>A0ABQ6N2D8_9STRA</name>
<comment type="caution">
    <text evidence="2">The sequence shown here is derived from an EMBL/GenBank/DDBJ whole genome shotgun (WGS) entry which is preliminary data.</text>
</comment>
<sequence>MSFLPFHWLNVGGGSLQSGKFCTAMTYLSLAAVYLELGGLVLIAVTSSKILHSSLVLKKRYSEIRSESLASHRTLPLFALLAALGLAWAASNDTSDNAGNYRGLRYCCVKSWAAPEAAVPMFVPIMLAFAAAAFYFFRTYSIYHNIYEIEGTATSTSNRFLFVNFVSILVLPPITWGGYYLSSSTQSHPISLLRSLSFSLNSLLCLMLDVFIQASYSYIVTETFFSENTTALTRFLLRCVAHGFFVQLSIEAVWQYSVRMKNKFGIPEDKASLNIIFYIAMLMTYGRFMQFAATDAYSAVMLEVAGLIAELNTLDKLLQGLTPMESLYDLKKSIQFSFTKIFGTFAFTLMNNYNPNGVGVPAIPTTTLVRSFLIMVFSEALVTDGILSYITANYSRFQVNIGNHWKSRRKDRAFRYTLLLIPFATCIASITTTTIAICFTAAYDPNTNEVADFVITSCPQPPANVTEMLEVGSLWKP</sequence>
<keyword evidence="1" id="KW-0472">Membrane</keyword>
<feature type="transmembrane region" description="Helical" evidence="1">
    <location>
        <begin position="413"/>
        <end position="443"/>
    </location>
</feature>
<feature type="transmembrane region" description="Helical" evidence="1">
    <location>
        <begin position="271"/>
        <end position="290"/>
    </location>
</feature>
<feature type="transmembrane region" description="Helical" evidence="1">
    <location>
        <begin position="72"/>
        <end position="91"/>
    </location>
</feature>
<evidence type="ECO:0000313" key="2">
    <source>
        <dbReference type="EMBL" id="GMI38058.1"/>
    </source>
</evidence>
<feature type="transmembrane region" description="Helical" evidence="1">
    <location>
        <begin position="119"/>
        <end position="137"/>
    </location>
</feature>